<reference evidence="1 2" key="1">
    <citation type="submission" date="2012-05" db="EMBL/GenBank/DDBJ databases">
        <title>Finished chromosome of genome of Chamaesiphon sp. PCC 6605.</title>
        <authorList>
            <consortium name="US DOE Joint Genome Institute"/>
            <person name="Gugger M."/>
            <person name="Coursin T."/>
            <person name="Rippka R."/>
            <person name="Tandeau De Marsac N."/>
            <person name="Huntemann M."/>
            <person name="Wei C.-L."/>
            <person name="Han J."/>
            <person name="Detter J.C."/>
            <person name="Han C."/>
            <person name="Tapia R."/>
            <person name="Chen A."/>
            <person name="Kyrpides N."/>
            <person name="Mavromatis K."/>
            <person name="Markowitz V."/>
            <person name="Szeto E."/>
            <person name="Ivanova N."/>
            <person name="Pagani I."/>
            <person name="Pati A."/>
            <person name="Goodwin L."/>
            <person name="Nordberg H.P."/>
            <person name="Cantor M.N."/>
            <person name="Hua S.X."/>
            <person name="Woyke T."/>
            <person name="Kerfeld C.A."/>
        </authorList>
    </citation>
    <scope>NUCLEOTIDE SEQUENCE [LARGE SCALE GENOMIC DNA]</scope>
    <source>
        <strain evidence="2">ATCC 27169 / PCC 6605</strain>
    </source>
</reference>
<name>K9UMY9_CHAP6</name>
<dbReference type="KEGG" id="cmp:Cha6605_5298"/>
<evidence type="ECO:0000313" key="2">
    <source>
        <dbReference type="Proteomes" id="UP000010366"/>
    </source>
</evidence>
<organism evidence="1 2">
    <name type="scientific">Chamaesiphon minutus (strain ATCC 27169 / PCC 6605)</name>
    <dbReference type="NCBI Taxonomy" id="1173020"/>
    <lineage>
        <taxon>Bacteria</taxon>
        <taxon>Bacillati</taxon>
        <taxon>Cyanobacteriota</taxon>
        <taxon>Cyanophyceae</taxon>
        <taxon>Gomontiellales</taxon>
        <taxon>Chamaesiphonaceae</taxon>
        <taxon>Chamaesiphon</taxon>
    </lineage>
</organism>
<gene>
    <name evidence="1" type="ORF">Cha6605_5298</name>
</gene>
<proteinExistence type="predicted"/>
<dbReference type="EMBL" id="CP003600">
    <property type="protein sequence ID" value="AFY96185.1"/>
    <property type="molecule type" value="Genomic_DNA"/>
</dbReference>
<dbReference type="AlphaFoldDB" id="K9UMY9"/>
<dbReference type="Proteomes" id="UP000010366">
    <property type="component" value="Chromosome"/>
</dbReference>
<keyword evidence="2" id="KW-1185">Reference proteome</keyword>
<protein>
    <submittedName>
        <fullName evidence="1">Uncharacterized protein</fullName>
    </submittedName>
</protein>
<dbReference type="HOGENOM" id="CLU_2258693_0_0_3"/>
<evidence type="ECO:0000313" key="1">
    <source>
        <dbReference type="EMBL" id="AFY96185.1"/>
    </source>
</evidence>
<sequence>MTQTLLITKRIIRALSLGSTTVMLALPCVAQTIISPTIINPITSVSTSSPSTNNIDSIKTSQSSKLCYQVDENSKIYIRYKSGGSRSYVANNSQAIMTYPRCD</sequence>
<accession>K9UMY9</accession>